<comment type="catalytic activity">
    <reaction evidence="1">
        <text>ATP + protein L-histidine = ADP + protein N-phospho-L-histidine.</text>
        <dbReference type="EC" id="2.7.13.3"/>
    </reaction>
</comment>
<feature type="domain" description="Response regulatory" evidence="15">
    <location>
        <begin position="1099"/>
        <end position="1214"/>
    </location>
</feature>
<dbReference type="SUPFAM" id="SSF63829">
    <property type="entry name" value="Calcium-dependent phosphotriesterase"/>
    <property type="match status" value="3"/>
</dbReference>
<dbReference type="SMART" id="SM00388">
    <property type="entry name" value="HisKA"/>
    <property type="match status" value="1"/>
</dbReference>
<dbReference type="InterPro" id="IPR015943">
    <property type="entry name" value="WD40/YVTN_repeat-like_dom_sf"/>
</dbReference>
<dbReference type="FunFam" id="1.10.10.60:FF:000284">
    <property type="entry name" value="Two-component system sensor histidine kinase/response regulator"/>
    <property type="match status" value="1"/>
</dbReference>
<dbReference type="Proteomes" id="UP000184509">
    <property type="component" value="Unassembled WGS sequence"/>
</dbReference>
<dbReference type="InterPro" id="IPR003594">
    <property type="entry name" value="HATPase_dom"/>
</dbReference>
<dbReference type="CDD" id="cd00082">
    <property type="entry name" value="HisKA"/>
    <property type="match status" value="1"/>
</dbReference>
<dbReference type="Gene3D" id="2.60.40.10">
    <property type="entry name" value="Immunoglobulins"/>
    <property type="match status" value="1"/>
</dbReference>
<dbReference type="GO" id="GO:0003700">
    <property type="term" value="F:DNA-binding transcription factor activity"/>
    <property type="evidence" value="ECO:0007669"/>
    <property type="project" value="InterPro"/>
</dbReference>
<sequence length="1348" mass="152422">MKKRHILIFAISILLIPFQLKANTFSFRHYKVEDGLAFNTVRSIIQDRRGFMWIGTEDGLNRFDGYTFKEFRSKANSKNSIGSNYVGTLLEDSNGDIWIGTDNGVYIYHPTTEKFIRLETKTNKGVICSSSINNIVEDKLKNIWLSTYGQGIFCYNLNSGELEQFNVINEGSAKSNYNFINYIYVDHNNLVWAAPKTPSSPLIFFNRPKKQFQIVPLKLNSTKKNTFSVYKIFEDSQNNFWLGTWDKGLCKLDIKSKKVTSYLSPQSPGGIIHIHEINEYKPNLLLIGSDDGLSLFNIKTLQHQLLTSSETNPSSISDNFVYPIFKDREGGIWIGTYFGGVNYVSPNNGLFERYTHSKYVNSVNGNVISRFTEDRNGNIWIASDDGGLNVLNTQTGYFSAYMPQKGKNSISYHNAHALCWDDDKLWIGTYSGGLNVLDTKTGIFKYYNAEEANPKTLDGGSIYAIYKDKEKRMWVASMSGANLYNRKTDNFTRVKHFNATTIDITQDNKGLLWFATQGKGLFRLNPKTNQWRNYSTLTEQGISVPCSQMNCLRVDHKGQLWLGTSCGLCKYDYAKDIFTIIPLNIPSNTICCIIEDNNNLWLTTSKGLVRYNTISGVYQVFTQSDGLLSDLFMFNSGFKSSKGKIYIGTANGFNAFCPKKVVANKCLPPVAITNLEIYNKDVEIGEDGPLTKAISSMDQIDLSYKDNVFSLSYVALSYSTPEKNMYAYKLEGFDKEWNHVNRQHKATYTNLPAGEYIFRVRASNNDGLWNNEGTSVKIVIHPPFWLTIGFKILYIILIAGGIVFLLRSINQRSERKHKEKIKELNQEKEKELYDAKISFFTMIAHEIRTPVSLIIGPLEKIMNAGFNIPEKISNDLNIIERNSQRLLLLVNQLLDFRKAEQGSLTISFTKQNVHDLLLYTFDRFKPMLEQKGVEFIFNCPDKKLEADIDQEALTKIVSNLLTNAMKFTESQIELSCVSYPDANTFRIKVTDNGPGISDQEKEKIFLPFYQISSNTKPGTGIGLSLVKTLVDAHNGTISVEDAEDKGVSFVVNLPIKNALSGENNNSSAKPVSMPDLKSTINSSEQNIEIAPVINKEKPLLLIVEDNADMRNFLQESFSADYQIITAEDGIDGLEKLKTCEASLIISDLMMPRMDGLQFCSALRNNILLSHIPVVLLTAKTDLSSKIEGMNCGADAYIEKPFSINFLKAQIKNLIESRKKLRQKFSELPFVPLKSIAGNNADEEFLTRMNTIIEKNISNVDFSIDSLAEQLCISRSGLFAKIKTLAEITPNELIQVVRLKKAAELLTENKYRINEIAYMVGFNNPSYFSKCFQKQFGIRPGDFINKKES</sequence>
<keyword evidence="12" id="KW-0812">Transmembrane</keyword>
<dbReference type="InterPro" id="IPR005467">
    <property type="entry name" value="His_kinase_dom"/>
</dbReference>
<keyword evidence="12" id="KW-1133">Transmembrane helix</keyword>
<dbReference type="SUPFAM" id="SSF47384">
    <property type="entry name" value="Homodimeric domain of signal transducing histidine kinase"/>
    <property type="match status" value="1"/>
</dbReference>
<dbReference type="InterPro" id="IPR011123">
    <property type="entry name" value="Y_Y_Y"/>
</dbReference>
<dbReference type="Gene3D" id="3.30.565.10">
    <property type="entry name" value="Histidine kinase-like ATPase, C-terminal domain"/>
    <property type="match status" value="1"/>
</dbReference>
<keyword evidence="17" id="KW-1185">Reference proteome</keyword>
<keyword evidence="7" id="KW-0067">ATP-binding</keyword>
<dbReference type="GO" id="GO:0000155">
    <property type="term" value="F:phosphorelay sensor kinase activity"/>
    <property type="evidence" value="ECO:0007669"/>
    <property type="project" value="InterPro"/>
</dbReference>
<dbReference type="SUPFAM" id="SSF52172">
    <property type="entry name" value="CheY-like"/>
    <property type="match status" value="1"/>
</dbReference>
<name>A0A1M4VGV0_9BACE</name>
<dbReference type="Pfam" id="PF07494">
    <property type="entry name" value="Reg_prop"/>
    <property type="match status" value="5"/>
</dbReference>
<accession>A0A1M4VGV0</accession>
<dbReference type="Pfam" id="PF00512">
    <property type="entry name" value="HisKA"/>
    <property type="match status" value="1"/>
</dbReference>
<gene>
    <name evidence="16" type="ORF">SAMN05444405_102292</name>
</gene>
<keyword evidence="12" id="KW-0472">Membrane</keyword>
<keyword evidence="5" id="KW-0547">Nucleotide-binding</keyword>
<evidence type="ECO:0000256" key="10">
    <source>
        <dbReference type="ARBA" id="ARBA00023163"/>
    </source>
</evidence>
<evidence type="ECO:0000256" key="1">
    <source>
        <dbReference type="ARBA" id="ARBA00000085"/>
    </source>
</evidence>
<dbReference type="Gene3D" id="1.10.10.60">
    <property type="entry name" value="Homeodomain-like"/>
    <property type="match status" value="1"/>
</dbReference>
<dbReference type="InterPro" id="IPR036097">
    <property type="entry name" value="HisK_dim/P_sf"/>
</dbReference>
<dbReference type="OrthoDB" id="717811at2"/>
<evidence type="ECO:0000256" key="7">
    <source>
        <dbReference type="ARBA" id="ARBA00022840"/>
    </source>
</evidence>
<evidence type="ECO:0000256" key="11">
    <source>
        <dbReference type="PROSITE-ProRule" id="PRU00169"/>
    </source>
</evidence>
<dbReference type="PROSITE" id="PS01124">
    <property type="entry name" value="HTH_ARAC_FAMILY_2"/>
    <property type="match status" value="1"/>
</dbReference>
<evidence type="ECO:0000256" key="2">
    <source>
        <dbReference type="ARBA" id="ARBA00012438"/>
    </source>
</evidence>
<dbReference type="GO" id="GO:0043565">
    <property type="term" value="F:sequence-specific DNA binding"/>
    <property type="evidence" value="ECO:0007669"/>
    <property type="project" value="InterPro"/>
</dbReference>
<dbReference type="FunFam" id="3.40.50.2300:FF:000138">
    <property type="entry name" value="Two-component system sensor histidine kinase/response regulator"/>
    <property type="match status" value="1"/>
</dbReference>
<keyword evidence="6 16" id="KW-0418">Kinase</keyword>
<dbReference type="EC" id="2.7.13.3" evidence="2"/>
<evidence type="ECO:0000313" key="17">
    <source>
        <dbReference type="Proteomes" id="UP000184509"/>
    </source>
</evidence>
<dbReference type="Gene3D" id="2.130.10.10">
    <property type="entry name" value="YVTN repeat-like/Quinoprotein amine dehydrogenase"/>
    <property type="match status" value="2"/>
</dbReference>
<keyword evidence="9" id="KW-0805">Transcription regulation</keyword>
<proteinExistence type="predicted"/>
<dbReference type="PROSITE" id="PS50109">
    <property type="entry name" value="HIS_KIN"/>
    <property type="match status" value="1"/>
</dbReference>
<dbReference type="FunFam" id="3.30.565.10:FF:000037">
    <property type="entry name" value="Hybrid sensor histidine kinase/response regulator"/>
    <property type="match status" value="1"/>
</dbReference>
<evidence type="ECO:0000256" key="8">
    <source>
        <dbReference type="ARBA" id="ARBA00023012"/>
    </source>
</evidence>
<dbReference type="Pfam" id="PF02518">
    <property type="entry name" value="HATPase_c"/>
    <property type="match status" value="1"/>
</dbReference>
<dbReference type="PANTHER" id="PTHR43547">
    <property type="entry name" value="TWO-COMPONENT HISTIDINE KINASE"/>
    <property type="match status" value="1"/>
</dbReference>
<dbReference type="FunFam" id="2.60.40.10:FF:000791">
    <property type="entry name" value="Two-component system sensor histidine kinase/response regulator"/>
    <property type="match status" value="1"/>
</dbReference>
<dbReference type="CDD" id="cd00075">
    <property type="entry name" value="HATPase"/>
    <property type="match status" value="1"/>
</dbReference>
<feature type="domain" description="HTH araC/xylS-type" evidence="13">
    <location>
        <begin position="1246"/>
        <end position="1345"/>
    </location>
</feature>
<keyword evidence="10" id="KW-0804">Transcription</keyword>
<dbReference type="InterPro" id="IPR011006">
    <property type="entry name" value="CheY-like_superfamily"/>
</dbReference>
<evidence type="ECO:0000256" key="12">
    <source>
        <dbReference type="SAM" id="Phobius"/>
    </source>
</evidence>
<dbReference type="STRING" id="1297750.SAMN05444405_102292"/>
<dbReference type="InterPro" id="IPR011110">
    <property type="entry name" value="Reg_prop"/>
</dbReference>
<dbReference type="RefSeq" id="WP_073399108.1">
    <property type="nucleotide sequence ID" value="NZ_FQTV01000002.1"/>
</dbReference>
<dbReference type="Gene3D" id="1.10.287.130">
    <property type="match status" value="1"/>
</dbReference>
<organism evidence="16 17">
    <name type="scientific">Bacteroides luti</name>
    <dbReference type="NCBI Taxonomy" id="1297750"/>
    <lineage>
        <taxon>Bacteria</taxon>
        <taxon>Pseudomonadati</taxon>
        <taxon>Bacteroidota</taxon>
        <taxon>Bacteroidia</taxon>
        <taxon>Bacteroidales</taxon>
        <taxon>Bacteroidaceae</taxon>
        <taxon>Bacteroides</taxon>
    </lineage>
</organism>
<dbReference type="InterPro" id="IPR009057">
    <property type="entry name" value="Homeodomain-like_sf"/>
</dbReference>
<dbReference type="CDD" id="cd17574">
    <property type="entry name" value="REC_OmpR"/>
    <property type="match status" value="1"/>
</dbReference>
<dbReference type="InterPro" id="IPR001789">
    <property type="entry name" value="Sig_transdc_resp-reg_receiver"/>
</dbReference>
<feature type="domain" description="Histidine kinase" evidence="14">
    <location>
        <begin position="842"/>
        <end position="1057"/>
    </location>
</feature>
<evidence type="ECO:0000256" key="9">
    <source>
        <dbReference type="ARBA" id="ARBA00023015"/>
    </source>
</evidence>
<dbReference type="PROSITE" id="PS50110">
    <property type="entry name" value="RESPONSE_REGULATORY"/>
    <property type="match status" value="1"/>
</dbReference>
<dbReference type="SUPFAM" id="SSF46689">
    <property type="entry name" value="Homeodomain-like"/>
    <property type="match status" value="1"/>
</dbReference>
<protein>
    <recommendedName>
        <fullName evidence="2">histidine kinase</fullName>
        <ecNumber evidence="2">2.7.13.3</ecNumber>
    </recommendedName>
</protein>
<dbReference type="PANTHER" id="PTHR43547:SF2">
    <property type="entry name" value="HYBRID SIGNAL TRANSDUCTION HISTIDINE KINASE C"/>
    <property type="match status" value="1"/>
</dbReference>
<dbReference type="SUPFAM" id="SSF55874">
    <property type="entry name" value="ATPase domain of HSP90 chaperone/DNA topoisomerase II/histidine kinase"/>
    <property type="match status" value="1"/>
</dbReference>
<dbReference type="InterPro" id="IPR036890">
    <property type="entry name" value="HATPase_C_sf"/>
</dbReference>
<dbReference type="InterPro" id="IPR018060">
    <property type="entry name" value="HTH_AraC"/>
</dbReference>
<dbReference type="Pfam" id="PF12833">
    <property type="entry name" value="HTH_18"/>
    <property type="match status" value="1"/>
</dbReference>
<keyword evidence="3 11" id="KW-0597">Phosphoprotein</keyword>
<evidence type="ECO:0000256" key="5">
    <source>
        <dbReference type="ARBA" id="ARBA00022741"/>
    </source>
</evidence>
<evidence type="ECO:0000313" key="16">
    <source>
        <dbReference type="EMBL" id="SHE68147.1"/>
    </source>
</evidence>
<dbReference type="GO" id="GO:0005524">
    <property type="term" value="F:ATP binding"/>
    <property type="evidence" value="ECO:0007669"/>
    <property type="project" value="UniProtKB-KW"/>
</dbReference>
<evidence type="ECO:0000256" key="3">
    <source>
        <dbReference type="ARBA" id="ARBA00022553"/>
    </source>
</evidence>
<dbReference type="Gene3D" id="3.40.50.2300">
    <property type="match status" value="1"/>
</dbReference>
<evidence type="ECO:0000259" key="13">
    <source>
        <dbReference type="PROSITE" id="PS01124"/>
    </source>
</evidence>
<evidence type="ECO:0000259" key="14">
    <source>
        <dbReference type="PROSITE" id="PS50109"/>
    </source>
</evidence>
<dbReference type="PRINTS" id="PR00344">
    <property type="entry name" value="BCTRLSENSOR"/>
</dbReference>
<dbReference type="InterPro" id="IPR013783">
    <property type="entry name" value="Ig-like_fold"/>
</dbReference>
<feature type="modified residue" description="4-aspartylphosphate" evidence="11">
    <location>
        <position position="1147"/>
    </location>
</feature>
<dbReference type="Pfam" id="PF00072">
    <property type="entry name" value="Response_reg"/>
    <property type="match status" value="1"/>
</dbReference>
<keyword evidence="8" id="KW-0902">Two-component regulatory system</keyword>
<dbReference type="SMART" id="SM00387">
    <property type="entry name" value="HATPase_c"/>
    <property type="match status" value="1"/>
</dbReference>
<feature type="transmembrane region" description="Helical" evidence="12">
    <location>
        <begin position="784"/>
        <end position="806"/>
    </location>
</feature>
<dbReference type="InterPro" id="IPR003661">
    <property type="entry name" value="HisK_dim/P_dom"/>
</dbReference>
<dbReference type="FunFam" id="1.10.287.130:FF:000045">
    <property type="entry name" value="Two-component system sensor histidine kinase/response regulator"/>
    <property type="match status" value="1"/>
</dbReference>
<dbReference type="EMBL" id="FQTV01000002">
    <property type="protein sequence ID" value="SHE68147.1"/>
    <property type="molecule type" value="Genomic_DNA"/>
</dbReference>
<dbReference type="SMART" id="SM00448">
    <property type="entry name" value="REC"/>
    <property type="match status" value="1"/>
</dbReference>
<dbReference type="SMART" id="SM00342">
    <property type="entry name" value="HTH_ARAC"/>
    <property type="match status" value="1"/>
</dbReference>
<dbReference type="Pfam" id="PF07495">
    <property type="entry name" value="Y_Y_Y"/>
    <property type="match status" value="1"/>
</dbReference>
<evidence type="ECO:0000259" key="15">
    <source>
        <dbReference type="PROSITE" id="PS50110"/>
    </source>
</evidence>
<evidence type="ECO:0000256" key="6">
    <source>
        <dbReference type="ARBA" id="ARBA00022777"/>
    </source>
</evidence>
<reference evidence="16 17" key="1">
    <citation type="submission" date="2016-11" db="EMBL/GenBank/DDBJ databases">
        <authorList>
            <person name="Jaros S."/>
            <person name="Januszkiewicz K."/>
            <person name="Wedrychowicz H."/>
        </authorList>
    </citation>
    <scope>NUCLEOTIDE SEQUENCE [LARGE SCALE GENOMIC DNA]</scope>
    <source>
        <strain evidence="16 17">DSM 26991</strain>
    </source>
</reference>
<evidence type="ECO:0000256" key="4">
    <source>
        <dbReference type="ARBA" id="ARBA00022679"/>
    </source>
</evidence>
<keyword evidence="4" id="KW-0808">Transferase</keyword>
<dbReference type="InterPro" id="IPR004358">
    <property type="entry name" value="Sig_transdc_His_kin-like_C"/>
</dbReference>